<dbReference type="PANTHER" id="PTHR14097:SF8">
    <property type="entry name" value="NAD(P)-BINDING DOMAIN-CONTAINING PROTEIN"/>
    <property type="match status" value="1"/>
</dbReference>
<dbReference type="PANTHER" id="PTHR14097">
    <property type="entry name" value="OXIDOREDUCTASE HTATIP2"/>
    <property type="match status" value="1"/>
</dbReference>
<keyword evidence="2" id="KW-1185">Reference proteome</keyword>
<dbReference type="Proteomes" id="UP000039046">
    <property type="component" value="Unassembled WGS sequence"/>
</dbReference>
<gene>
    <name evidence="1" type="ORF">VHEMI00789</name>
</gene>
<evidence type="ECO:0000313" key="1">
    <source>
        <dbReference type="EMBL" id="CEJ80616.1"/>
    </source>
</evidence>
<dbReference type="OrthoDB" id="3535423at2759"/>
<evidence type="ECO:0008006" key="3">
    <source>
        <dbReference type="Google" id="ProtNLM"/>
    </source>
</evidence>
<reference evidence="1 2" key="1">
    <citation type="journal article" date="2015" name="Genome Announc.">
        <title>Draft Genome Sequence and Gene Annotation of the Entomopathogenic Fungus Verticillium hemipterigenum.</title>
        <authorList>
            <person name="Horn F."/>
            <person name="Habel A."/>
            <person name="Scharf D.H."/>
            <person name="Dworschak J."/>
            <person name="Brakhage A.A."/>
            <person name="Guthke R."/>
            <person name="Hertweck C."/>
            <person name="Linde J."/>
        </authorList>
    </citation>
    <scope>NUCLEOTIDE SEQUENCE [LARGE SCALE GENOMIC DNA]</scope>
</reference>
<dbReference type="STRING" id="1531966.A0A0A1SRD2"/>
<sequence>MKVIVTGATGSAGRATLNHCLTDNRITKVFVLSRRALPDEITNNSKVEIILHTDFLQYPDSLMDQLAGAEVCLWAIGGSIEQFHGDKEKCRQANVDFTLAGAKAMREKLAANAPNGKFRFIFCSGKFAEWNQDKTLLFMSDSRKIKGSVEKSLADLADANPNTFETWLLQPSGFLENDAPGWKKAIGGLYGAIPVSQVGKAMVKVGVEGWKDRIISNDVMLTM</sequence>
<evidence type="ECO:0000313" key="2">
    <source>
        <dbReference type="Proteomes" id="UP000039046"/>
    </source>
</evidence>
<dbReference type="SUPFAM" id="SSF51735">
    <property type="entry name" value="NAD(P)-binding Rossmann-fold domains"/>
    <property type="match status" value="1"/>
</dbReference>
<dbReference type="EMBL" id="CDHN01000001">
    <property type="protein sequence ID" value="CEJ80616.1"/>
    <property type="molecule type" value="Genomic_DNA"/>
</dbReference>
<accession>A0A0A1SRD2</accession>
<proteinExistence type="predicted"/>
<name>A0A0A1SRD2_9HYPO</name>
<dbReference type="AlphaFoldDB" id="A0A0A1SRD2"/>
<dbReference type="HOGENOM" id="CLU_071330_0_1_1"/>
<organism evidence="1 2">
    <name type="scientific">[Torrubiella] hemipterigena</name>
    <dbReference type="NCBI Taxonomy" id="1531966"/>
    <lineage>
        <taxon>Eukaryota</taxon>
        <taxon>Fungi</taxon>
        <taxon>Dikarya</taxon>
        <taxon>Ascomycota</taxon>
        <taxon>Pezizomycotina</taxon>
        <taxon>Sordariomycetes</taxon>
        <taxon>Hypocreomycetidae</taxon>
        <taxon>Hypocreales</taxon>
        <taxon>Clavicipitaceae</taxon>
        <taxon>Clavicipitaceae incertae sedis</taxon>
        <taxon>'Torrubiella' clade</taxon>
    </lineage>
</organism>
<dbReference type="Gene3D" id="3.40.50.720">
    <property type="entry name" value="NAD(P)-binding Rossmann-like Domain"/>
    <property type="match status" value="1"/>
</dbReference>
<protein>
    <recommendedName>
        <fullName evidence="3">NAD(P)-binding domain-containing protein</fullName>
    </recommendedName>
</protein>
<dbReference type="InterPro" id="IPR036291">
    <property type="entry name" value="NAD(P)-bd_dom_sf"/>
</dbReference>